<comment type="similarity">
    <text evidence="7">Belongs to the TonB-dependent receptor family.</text>
</comment>
<evidence type="ECO:0000256" key="6">
    <source>
        <dbReference type="ARBA" id="ARBA00023237"/>
    </source>
</evidence>
<dbReference type="InterPro" id="IPR023996">
    <property type="entry name" value="TonB-dep_OMP_SusC/RagA"/>
</dbReference>
<feature type="domain" description="TonB-dependent receptor plug" evidence="8">
    <location>
        <begin position="223"/>
        <end position="346"/>
    </location>
</feature>
<evidence type="ECO:0000256" key="7">
    <source>
        <dbReference type="PROSITE-ProRule" id="PRU01360"/>
    </source>
</evidence>
<evidence type="ECO:0000256" key="5">
    <source>
        <dbReference type="ARBA" id="ARBA00023136"/>
    </source>
</evidence>
<dbReference type="RefSeq" id="WP_344675194.1">
    <property type="nucleotide sequence ID" value="NZ_BAAAZI010000011.1"/>
</dbReference>
<comment type="subcellular location">
    <subcellularLocation>
        <location evidence="1 7">Cell outer membrane</location>
        <topology evidence="1 7">Multi-pass membrane protein</topology>
    </subcellularLocation>
</comment>
<sequence>MNARLQVGTLIGSLKALLSFRKAVIGMGLTILMLISVHAFAQNVTLKEQNTSIERVLEKMKREHGLDFIGDMSLFKRAKPVSIQVENRPIQEVLNQLSKGQPFELILSKKTIYLKEKTQTAERNDGPKGSYFTLVGTVTDANNKPIEGVTVKLQNSSNWASVTSDDGSYAVEAFDNSQIHFSMQGFESVTVNVAGKRHINVQLKERNIAIEETVITGYSRRSKESYTGASTTITRKDLEKFNNRNILSVIESLDPSFKIHENNSQGSNPNNIADITVRGQNMVAGSSLGSSERGRYAVNSPLVIIDGFESSMERLYDMDPNRIESISILKDATATALYGSRGANGVLVLETRLPKDGKFTISYSQQPSTSIVDLSDYNLMNAMQKLEYEKLSGLYHSESTNTLLNLQSIYQHRYQEAAAGVNTDWIHQPVQSKTSLAHSIRVEGGNDRVRYSIDGNYGDTKGVMKESGRQRAGAGFNLLYRIANKLSFRNLASFSNVKAYNSPYGSLSTYSRINPYYRIYNEAGELNRVYNLEFYAMNGKPELVYNPLYDAGLPYIDESNSTVISNNLNLEYYILPELRVVASGMISKTFAKSEMFRSPNHSSYFEATDITQKGVYSYGGADGYSVLGNLNVNYGKTFGKHILSLMANTEVKSTNQNNTGYSVIGFMDDDFISPKMAARYSNSNPPYENLVTRLMGVMLNGTYNYDNRLILEGTYRVDGSSAFGKDNRFSSFWSTGLAYNLHREKFMENSGINMLRLFGNYGVSGADSFLPGMTSTSYEIKSNNLYYQQVGFLYSGEGNHQLRWPQIYSLSAGIEGALFNSRLNVKLNAYHKLTKNMVSEISVAPSLGLHNNTYFENMGEVTNKGIEAYINLEAYRNSEKGFSWFINASGARNINKLTKISEALRDLNEQNNNDYGVGSVPQTPYYQEGESLDNIKGVLSLGIDPATGKEVYQKLDGSPTFVWSTSDLRVLANGAPKLNGTIGTTINYKGFSLQGILYYVLGQHVYNSTLVDKVESVEPKYNVDLRVLTDRWKNPGDQTFFKDIADRSQTQLTSRFLQKENTLRLASLNLNYDFSKEFVSKLKLQRLRLNASTNDLFRFSTIRMERGTSYPFSRSINFGIYLEY</sequence>
<dbReference type="InterPro" id="IPR008969">
    <property type="entry name" value="CarboxyPept-like_regulatory"/>
</dbReference>
<dbReference type="InterPro" id="IPR036942">
    <property type="entry name" value="Beta-barrel_TonB_sf"/>
</dbReference>
<evidence type="ECO:0000256" key="3">
    <source>
        <dbReference type="ARBA" id="ARBA00022452"/>
    </source>
</evidence>
<dbReference type="InterPro" id="IPR023997">
    <property type="entry name" value="TonB-dep_OMP_SusC/RagA_CS"/>
</dbReference>
<dbReference type="Gene3D" id="2.60.40.1120">
    <property type="entry name" value="Carboxypeptidase-like, regulatory domain"/>
    <property type="match status" value="1"/>
</dbReference>
<name>A0ABP7YYQ8_9SPHI</name>
<evidence type="ECO:0000259" key="8">
    <source>
        <dbReference type="Pfam" id="PF07715"/>
    </source>
</evidence>
<dbReference type="NCBIfam" id="TIGR04057">
    <property type="entry name" value="SusC_RagA_signa"/>
    <property type="match status" value="1"/>
</dbReference>
<gene>
    <name evidence="9" type="ORF">GCM10022216_26060</name>
</gene>
<keyword evidence="2 7" id="KW-0813">Transport</keyword>
<evidence type="ECO:0000313" key="10">
    <source>
        <dbReference type="Proteomes" id="UP001500101"/>
    </source>
</evidence>
<evidence type="ECO:0000256" key="2">
    <source>
        <dbReference type="ARBA" id="ARBA00022448"/>
    </source>
</evidence>
<keyword evidence="10" id="KW-1185">Reference proteome</keyword>
<keyword evidence="5 7" id="KW-0472">Membrane</keyword>
<keyword evidence="3 7" id="KW-1134">Transmembrane beta strand</keyword>
<dbReference type="Gene3D" id="2.40.170.20">
    <property type="entry name" value="TonB-dependent receptor, beta-barrel domain"/>
    <property type="match status" value="1"/>
</dbReference>
<dbReference type="EMBL" id="BAAAZI010000011">
    <property type="protein sequence ID" value="GAA4143802.1"/>
    <property type="molecule type" value="Genomic_DNA"/>
</dbReference>
<evidence type="ECO:0000256" key="4">
    <source>
        <dbReference type="ARBA" id="ARBA00022692"/>
    </source>
</evidence>
<proteinExistence type="inferred from homology"/>
<dbReference type="Pfam" id="PF07715">
    <property type="entry name" value="Plug"/>
    <property type="match status" value="1"/>
</dbReference>
<evidence type="ECO:0000313" key="9">
    <source>
        <dbReference type="EMBL" id="GAA4143802.1"/>
    </source>
</evidence>
<dbReference type="NCBIfam" id="TIGR04056">
    <property type="entry name" value="OMP_RagA_SusC"/>
    <property type="match status" value="1"/>
</dbReference>
<reference evidence="10" key="1">
    <citation type="journal article" date="2019" name="Int. J. Syst. Evol. Microbiol.">
        <title>The Global Catalogue of Microorganisms (GCM) 10K type strain sequencing project: providing services to taxonomists for standard genome sequencing and annotation.</title>
        <authorList>
            <consortium name="The Broad Institute Genomics Platform"/>
            <consortium name="The Broad Institute Genome Sequencing Center for Infectious Disease"/>
            <person name="Wu L."/>
            <person name="Ma J."/>
        </authorList>
    </citation>
    <scope>NUCLEOTIDE SEQUENCE [LARGE SCALE GENOMIC DNA]</scope>
    <source>
        <strain evidence="10">JCM 16704</strain>
    </source>
</reference>
<keyword evidence="9" id="KW-0675">Receptor</keyword>
<comment type="caution">
    <text evidence="9">The sequence shown here is derived from an EMBL/GenBank/DDBJ whole genome shotgun (WGS) entry which is preliminary data.</text>
</comment>
<keyword evidence="4 7" id="KW-0812">Transmembrane</keyword>
<accession>A0ABP7YYQ8</accession>
<dbReference type="InterPro" id="IPR012910">
    <property type="entry name" value="Plug_dom"/>
</dbReference>
<dbReference type="Pfam" id="PF13715">
    <property type="entry name" value="CarbopepD_reg_2"/>
    <property type="match status" value="1"/>
</dbReference>
<protein>
    <submittedName>
        <fullName evidence="9">TonB-dependent receptor</fullName>
    </submittedName>
</protein>
<evidence type="ECO:0000256" key="1">
    <source>
        <dbReference type="ARBA" id="ARBA00004571"/>
    </source>
</evidence>
<dbReference type="InterPro" id="IPR037066">
    <property type="entry name" value="Plug_dom_sf"/>
</dbReference>
<dbReference type="Proteomes" id="UP001500101">
    <property type="component" value="Unassembled WGS sequence"/>
</dbReference>
<dbReference type="SUPFAM" id="SSF56935">
    <property type="entry name" value="Porins"/>
    <property type="match status" value="1"/>
</dbReference>
<organism evidence="9 10">
    <name type="scientific">Sphingobacterium kyonggiense</name>
    <dbReference type="NCBI Taxonomy" id="714075"/>
    <lineage>
        <taxon>Bacteria</taxon>
        <taxon>Pseudomonadati</taxon>
        <taxon>Bacteroidota</taxon>
        <taxon>Sphingobacteriia</taxon>
        <taxon>Sphingobacteriales</taxon>
        <taxon>Sphingobacteriaceae</taxon>
        <taxon>Sphingobacterium</taxon>
    </lineage>
</organism>
<dbReference type="PROSITE" id="PS52016">
    <property type="entry name" value="TONB_DEPENDENT_REC_3"/>
    <property type="match status" value="1"/>
</dbReference>
<dbReference type="Gene3D" id="2.170.130.10">
    <property type="entry name" value="TonB-dependent receptor, plug domain"/>
    <property type="match status" value="1"/>
</dbReference>
<dbReference type="SUPFAM" id="SSF49464">
    <property type="entry name" value="Carboxypeptidase regulatory domain-like"/>
    <property type="match status" value="1"/>
</dbReference>
<keyword evidence="6 7" id="KW-0998">Cell outer membrane</keyword>
<dbReference type="InterPro" id="IPR039426">
    <property type="entry name" value="TonB-dep_rcpt-like"/>
</dbReference>